<protein>
    <submittedName>
        <fullName evidence="3">Cupin domain-containing protein</fullName>
    </submittedName>
</protein>
<dbReference type="Proteomes" id="UP000600101">
    <property type="component" value="Unassembled WGS sequence"/>
</dbReference>
<dbReference type="Pfam" id="PF07883">
    <property type="entry name" value="Cupin_2"/>
    <property type="match status" value="1"/>
</dbReference>
<sequence>MTRIGILAVTMSLLLPEGARANTAVPAQAASPLSAAAAQGQGGLRISRAGAQPSARGPADQFTGSVRVDMLFQATAPSRMSGGNVTFEPGARSNWHTHPVGQILVVTTGVGWVQREGGPVEEMRPGDVIWIPPGLKHWHGAAATTGVTHIALTKAVNSQAVTWLEPVSDEQYRR</sequence>
<dbReference type="InterPro" id="IPR014710">
    <property type="entry name" value="RmlC-like_jellyroll"/>
</dbReference>
<accession>A0A9X0R2H9</accession>
<comment type="caution">
    <text evidence="3">The sequence shown here is derived from an EMBL/GenBank/DDBJ whole genome shotgun (WGS) entry which is preliminary data.</text>
</comment>
<dbReference type="SUPFAM" id="SSF51182">
    <property type="entry name" value="RmlC-like cupins"/>
    <property type="match status" value="1"/>
</dbReference>
<evidence type="ECO:0000313" key="4">
    <source>
        <dbReference type="Proteomes" id="UP000600101"/>
    </source>
</evidence>
<dbReference type="InterPro" id="IPR047263">
    <property type="entry name" value="HNL-like_cupin"/>
</dbReference>
<name>A0A9X0R2H9_9PROT</name>
<reference evidence="3" key="1">
    <citation type="submission" date="2020-08" db="EMBL/GenBank/DDBJ databases">
        <authorList>
            <person name="Hu Y."/>
            <person name="Nguyen S.V."/>
            <person name="Li F."/>
            <person name="Fanning S."/>
        </authorList>
    </citation>
    <scope>NUCLEOTIDE SEQUENCE</scope>
    <source>
        <strain evidence="3">SYSU D8009</strain>
    </source>
</reference>
<evidence type="ECO:0000259" key="2">
    <source>
        <dbReference type="Pfam" id="PF07883"/>
    </source>
</evidence>
<evidence type="ECO:0000313" key="3">
    <source>
        <dbReference type="EMBL" id="MBC4018539.1"/>
    </source>
</evidence>
<keyword evidence="1" id="KW-0732">Signal</keyword>
<dbReference type="InterPro" id="IPR011051">
    <property type="entry name" value="RmlC_Cupin_sf"/>
</dbReference>
<gene>
    <name evidence="3" type="ORF">H7965_25020</name>
</gene>
<proteinExistence type="predicted"/>
<feature type="domain" description="Cupin type-2" evidence="2">
    <location>
        <begin position="85"/>
        <end position="144"/>
    </location>
</feature>
<feature type="signal peptide" evidence="1">
    <location>
        <begin position="1"/>
        <end position="21"/>
    </location>
</feature>
<organism evidence="3 4">
    <name type="scientific">Siccirubricoccus deserti</name>
    <dbReference type="NCBI Taxonomy" id="2013562"/>
    <lineage>
        <taxon>Bacteria</taxon>
        <taxon>Pseudomonadati</taxon>
        <taxon>Pseudomonadota</taxon>
        <taxon>Alphaproteobacteria</taxon>
        <taxon>Acetobacterales</taxon>
        <taxon>Roseomonadaceae</taxon>
        <taxon>Siccirubricoccus</taxon>
    </lineage>
</organism>
<dbReference type="CDD" id="cd02233">
    <property type="entry name" value="cupin_HNL-like"/>
    <property type="match status" value="1"/>
</dbReference>
<evidence type="ECO:0000256" key="1">
    <source>
        <dbReference type="SAM" id="SignalP"/>
    </source>
</evidence>
<dbReference type="AlphaFoldDB" id="A0A9X0R2H9"/>
<dbReference type="PANTHER" id="PTHR43698:SF1">
    <property type="entry name" value="BLL4564 PROTEIN"/>
    <property type="match status" value="1"/>
</dbReference>
<dbReference type="PANTHER" id="PTHR43698">
    <property type="entry name" value="RIBD C-TERMINAL DOMAIN CONTAINING PROTEIN"/>
    <property type="match status" value="1"/>
</dbReference>
<dbReference type="Gene3D" id="2.60.120.10">
    <property type="entry name" value="Jelly Rolls"/>
    <property type="match status" value="1"/>
</dbReference>
<dbReference type="InterPro" id="IPR013096">
    <property type="entry name" value="Cupin_2"/>
</dbReference>
<dbReference type="RefSeq" id="WP_186773289.1">
    <property type="nucleotide sequence ID" value="NZ_JACOMF010000061.1"/>
</dbReference>
<feature type="chain" id="PRO_5040962309" evidence="1">
    <location>
        <begin position="22"/>
        <end position="174"/>
    </location>
</feature>
<keyword evidence="4" id="KW-1185">Reference proteome</keyword>
<dbReference type="EMBL" id="JACOMF010000061">
    <property type="protein sequence ID" value="MBC4018539.1"/>
    <property type="molecule type" value="Genomic_DNA"/>
</dbReference>